<evidence type="ECO:0000313" key="3">
    <source>
        <dbReference type="Proteomes" id="UP001229421"/>
    </source>
</evidence>
<organism evidence="2 3">
    <name type="scientific">Tagetes erecta</name>
    <name type="common">African marigold</name>
    <dbReference type="NCBI Taxonomy" id="13708"/>
    <lineage>
        <taxon>Eukaryota</taxon>
        <taxon>Viridiplantae</taxon>
        <taxon>Streptophyta</taxon>
        <taxon>Embryophyta</taxon>
        <taxon>Tracheophyta</taxon>
        <taxon>Spermatophyta</taxon>
        <taxon>Magnoliopsida</taxon>
        <taxon>eudicotyledons</taxon>
        <taxon>Gunneridae</taxon>
        <taxon>Pentapetalae</taxon>
        <taxon>asterids</taxon>
        <taxon>campanulids</taxon>
        <taxon>Asterales</taxon>
        <taxon>Asteraceae</taxon>
        <taxon>Asteroideae</taxon>
        <taxon>Heliantheae alliance</taxon>
        <taxon>Tageteae</taxon>
        <taxon>Tagetes</taxon>
    </lineage>
</organism>
<evidence type="ECO:0000256" key="1">
    <source>
        <dbReference type="SAM" id="MobiDB-lite"/>
    </source>
</evidence>
<evidence type="ECO:0000313" key="2">
    <source>
        <dbReference type="EMBL" id="KAK1413013.1"/>
    </source>
</evidence>
<reference evidence="2" key="1">
    <citation type="journal article" date="2023" name="bioRxiv">
        <title>Improved chromosome-level genome assembly for marigold (Tagetes erecta).</title>
        <authorList>
            <person name="Jiang F."/>
            <person name="Yuan L."/>
            <person name="Wang S."/>
            <person name="Wang H."/>
            <person name="Xu D."/>
            <person name="Wang A."/>
            <person name="Fan W."/>
        </authorList>
    </citation>
    <scope>NUCLEOTIDE SEQUENCE</scope>
    <source>
        <strain evidence="2">WSJ</strain>
        <tissue evidence="2">Leaf</tissue>
    </source>
</reference>
<dbReference type="Proteomes" id="UP001229421">
    <property type="component" value="Unassembled WGS sequence"/>
</dbReference>
<proteinExistence type="predicted"/>
<feature type="compositionally biased region" description="Polar residues" evidence="1">
    <location>
        <begin position="31"/>
        <end position="49"/>
    </location>
</feature>
<gene>
    <name evidence="2" type="ORF">QVD17_34702</name>
</gene>
<keyword evidence="3" id="KW-1185">Reference proteome</keyword>
<comment type="caution">
    <text evidence="2">The sequence shown here is derived from an EMBL/GenBank/DDBJ whole genome shotgun (WGS) entry which is preliminary data.</text>
</comment>
<feature type="region of interest" description="Disordered" evidence="1">
    <location>
        <begin position="22"/>
        <end position="49"/>
    </location>
</feature>
<sequence length="138" mass="15102">MTNLMPTNQEPNACFSNSIPKELDQQKQEMSESSVPTENISGLGGSQSLHQKVTTTNVQNMNDNEVMGMCQMGLVSDKSSSSTRNHFSGRNNKSFQESNRIVGYGVGCDSCDGGVDLDECAGFLFEDPFVDDILKDIY</sequence>
<dbReference type="EMBL" id="JAUHHV010000009">
    <property type="protein sequence ID" value="KAK1413013.1"/>
    <property type="molecule type" value="Genomic_DNA"/>
</dbReference>
<protein>
    <submittedName>
        <fullName evidence="2">Uncharacterized protein</fullName>
    </submittedName>
</protein>
<accession>A0AAD8NM03</accession>
<name>A0AAD8NM03_TARER</name>
<dbReference type="AlphaFoldDB" id="A0AAD8NM03"/>